<accession>A0ABS5KQL9</accession>
<reference evidence="1 2" key="1">
    <citation type="submission" date="2020-02" db="EMBL/GenBank/DDBJ databases">
        <title>Acidophilic actinobacteria isolated from forest soil.</title>
        <authorList>
            <person name="Golinska P."/>
        </authorList>
    </citation>
    <scope>NUCLEOTIDE SEQUENCE [LARGE SCALE GENOMIC DNA]</scope>
    <source>
        <strain evidence="1 2">NL8</strain>
    </source>
</reference>
<name>A0ABS5KQL9_9ACTN</name>
<evidence type="ECO:0000313" key="2">
    <source>
        <dbReference type="Proteomes" id="UP000730482"/>
    </source>
</evidence>
<sequence>MKDERTPAYWLRQRNGQPGGQQVNAYEAAMIAQRVGGVGDHLSQQGLVWSDRDPGGPGGFSYYTLTPVYKEGT</sequence>
<protein>
    <submittedName>
        <fullName evidence="1">Uncharacterized protein</fullName>
    </submittedName>
</protein>
<evidence type="ECO:0000313" key="1">
    <source>
        <dbReference type="EMBL" id="MBS2548339.1"/>
    </source>
</evidence>
<comment type="caution">
    <text evidence="1">The sequence shown here is derived from an EMBL/GenBank/DDBJ whole genome shotgun (WGS) entry which is preliminary data.</text>
</comment>
<gene>
    <name evidence="1" type="ORF">KGQ19_15850</name>
</gene>
<dbReference type="RefSeq" id="WP_212009926.1">
    <property type="nucleotide sequence ID" value="NZ_JAAFYZ010000047.1"/>
</dbReference>
<dbReference type="EMBL" id="JAAFYZ010000047">
    <property type="protein sequence ID" value="MBS2548339.1"/>
    <property type="molecule type" value="Genomic_DNA"/>
</dbReference>
<dbReference type="Proteomes" id="UP000730482">
    <property type="component" value="Unassembled WGS sequence"/>
</dbReference>
<organism evidence="1 2">
    <name type="scientific">Catenulispora pinistramenti</name>
    <dbReference type="NCBI Taxonomy" id="2705254"/>
    <lineage>
        <taxon>Bacteria</taxon>
        <taxon>Bacillati</taxon>
        <taxon>Actinomycetota</taxon>
        <taxon>Actinomycetes</taxon>
        <taxon>Catenulisporales</taxon>
        <taxon>Catenulisporaceae</taxon>
        <taxon>Catenulispora</taxon>
    </lineage>
</organism>
<proteinExistence type="predicted"/>
<keyword evidence="2" id="KW-1185">Reference proteome</keyword>